<feature type="coiled-coil region" evidence="1">
    <location>
        <begin position="52"/>
        <end position="95"/>
    </location>
</feature>
<evidence type="ECO:0000259" key="3">
    <source>
        <dbReference type="Pfam" id="PF07624"/>
    </source>
</evidence>
<evidence type="ECO:0000256" key="2">
    <source>
        <dbReference type="SAM" id="MobiDB-lite"/>
    </source>
</evidence>
<dbReference type="Pfam" id="PF07631">
    <property type="entry name" value="PSD4"/>
    <property type="match status" value="1"/>
</dbReference>
<feature type="domain" description="DUF1588" evidence="4">
    <location>
        <begin position="900"/>
        <end position="991"/>
    </location>
</feature>
<evidence type="ECO:0000313" key="7">
    <source>
        <dbReference type="EMBL" id="WDE97585.1"/>
    </source>
</evidence>
<feature type="region of interest" description="Disordered" evidence="2">
    <location>
        <begin position="128"/>
        <end position="178"/>
    </location>
</feature>
<protein>
    <submittedName>
        <fullName evidence="7">DUF1588 domain-containing protein</fullName>
    </submittedName>
</protein>
<dbReference type="Pfam" id="PF07627">
    <property type="entry name" value="PSCyt3"/>
    <property type="match status" value="1"/>
</dbReference>
<keyword evidence="8" id="KW-1185">Reference proteome</keyword>
<feature type="compositionally biased region" description="Basic residues" evidence="2">
    <location>
        <begin position="154"/>
        <end position="178"/>
    </location>
</feature>
<gene>
    <name evidence="7" type="ORF">PQO03_17295</name>
</gene>
<dbReference type="Pfam" id="PF07635">
    <property type="entry name" value="PSCyt1"/>
    <property type="match status" value="1"/>
</dbReference>
<organism evidence="7 8">
    <name type="scientific">Lentisphaera profundi</name>
    <dbReference type="NCBI Taxonomy" id="1658616"/>
    <lineage>
        <taxon>Bacteria</taxon>
        <taxon>Pseudomonadati</taxon>
        <taxon>Lentisphaerota</taxon>
        <taxon>Lentisphaeria</taxon>
        <taxon>Lentisphaerales</taxon>
        <taxon>Lentisphaeraceae</taxon>
        <taxon>Lentisphaera</taxon>
    </lineage>
</organism>
<dbReference type="EMBL" id="CP117812">
    <property type="protein sequence ID" value="WDE97585.1"/>
    <property type="molecule type" value="Genomic_DNA"/>
</dbReference>
<feature type="domain" description="Cytochrome C Planctomycete-type" evidence="6">
    <location>
        <begin position="290"/>
        <end position="337"/>
    </location>
</feature>
<dbReference type="InterPro" id="IPR011478">
    <property type="entry name" value="DUF1585"/>
</dbReference>
<dbReference type="RefSeq" id="WP_274152069.1">
    <property type="nucleotide sequence ID" value="NZ_CP117812.1"/>
</dbReference>
<evidence type="ECO:0000259" key="6">
    <source>
        <dbReference type="Pfam" id="PF07635"/>
    </source>
</evidence>
<feature type="domain" description="DUF1585" evidence="3">
    <location>
        <begin position="1007"/>
        <end position="1074"/>
    </location>
</feature>
<dbReference type="Pfam" id="PF07624">
    <property type="entry name" value="PSD2"/>
    <property type="match status" value="1"/>
</dbReference>
<feature type="domain" description="DUF1592" evidence="5">
    <location>
        <begin position="754"/>
        <end position="869"/>
    </location>
</feature>
<evidence type="ECO:0000259" key="4">
    <source>
        <dbReference type="Pfam" id="PF07627"/>
    </source>
</evidence>
<evidence type="ECO:0000313" key="8">
    <source>
        <dbReference type="Proteomes" id="UP001214250"/>
    </source>
</evidence>
<proteinExistence type="predicted"/>
<reference evidence="7 8" key="1">
    <citation type="submission" date="2023-02" db="EMBL/GenBank/DDBJ databases">
        <title>Genome sequence of Lentisphaera profundi SAORIC-696.</title>
        <authorList>
            <person name="Kim e."/>
            <person name="Cho J.-C."/>
            <person name="Choi A."/>
            <person name="Kang I."/>
        </authorList>
    </citation>
    <scope>NUCLEOTIDE SEQUENCE [LARGE SCALE GENOMIC DNA]</scope>
    <source>
        <strain evidence="7 8">SAORIC-696</strain>
    </source>
</reference>
<name>A0ABY7VWL2_9BACT</name>
<feature type="compositionally biased region" description="Basic and acidic residues" evidence="2">
    <location>
        <begin position="128"/>
        <end position="152"/>
    </location>
</feature>
<dbReference type="Proteomes" id="UP001214250">
    <property type="component" value="Chromosome 2"/>
</dbReference>
<keyword evidence="1" id="KW-0175">Coiled coil</keyword>
<evidence type="ECO:0000259" key="5">
    <source>
        <dbReference type="Pfam" id="PF07631"/>
    </source>
</evidence>
<dbReference type="InterPro" id="IPR013042">
    <property type="entry name" value="DUF1592"/>
</dbReference>
<dbReference type="InterPro" id="IPR011429">
    <property type="entry name" value="Cyt_c_Planctomycete-type"/>
</dbReference>
<sequence length="1079" mass="124281">MSEDNSSEATDMVLSMSAEDKEALRVKLAELEILEEKISTGELSEPNASDLMNEVLNELSEIEQRLIKNNAEFQQEASTEELQEIESELSEVAAAVELVPEVEDLEQLKVLKSSQNLKPWEGKSKVIKDEPKITLKDDQSNTDKENQVEPKSKPSLKTKTQAKRQKTNSGSKKPKLKIPTKVPRVQKKKPFPKALVALILIVGSLAYFHRPIIDYVKKQQADIAERNKVEEPKEKEKPKPKPKPKRIVKKEIIVEVEPEEVVEPEPEEVEELFTGELTHYSFNQVLKDNCISCHGEKGKEIEGEFNLVTLMNSKSLNTRAWAKVYRSINKGEMPPEEDAEPLENEEKELLLSSIKLMHENLKETANTRVLTPFEIENTMVDLFDFNTGTYNPFDSLHTAYSEKIFYTHQRQVLSPYYLAQYYHIMYDVLKSFVGLKPQIDKLNLKPSLTRNVHTSVNGKNYLDLRWNWQNRIDLVTYKNLDEKKQTAKQSRKVKADENTAVVSEILKKSLPPGTYTLRFHGEAMNMDLSKITEKKYGEDLVDTFKEWKQRIGEDTYGLPIKFFIAPPGVGDAYATTQYLESVEVSSAGEYAIEFTLKRRAAIGFTLDIDYPNESNLASKLAYFKYGEEADLKAREEMGAKYFRTIKYDFPMLRLKKVRIEGPYNVQIHPLSFDEEQRKKHIGVSQVGDKFKTLHSLLGIKNNIIYQYIFKDFQVDKLEYEDAYRNALMMFFLSPQFLIVDNKPKTTEDFMRFSSYALLKTAPDNEFKKRFMQAKKLRKPELLGEWLVKSPNFRRFISPFTYQWLKLGEIKNNLPDEESFSTYYAKNFEDAFRVEAELFVENLFKNNRPIREIVKADYAMLNPDLVDFYNGVGWAKLRGRDVAPVVSEFDFSQQEMTDENRGGILGMGAFLTSTGNGVDPLPLRRAAWISENILDSPLPSPPNVDVELFVSDQNAKTLRERLAVHAQDPACNSCHKKMDSLAIIMDRFDSIGGDNNHYVKDPVKINNQRINDLVELKDYLVKYEKATARAFSKKLISYMFGREPGVQDESKLDRIITECEKDGYRVADLYTAIIKQYFLN</sequence>
<evidence type="ECO:0000256" key="1">
    <source>
        <dbReference type="SAM" id="Coils"/>
    </source>
</evidence>
<dbReference type="InterPro" id="IPR013039">
    <property type="entry name" value="DUF1588"/>
</dbReference>
<accession>A0ABY7VWL2</accession>